<name>A0A2U3D9H8_SULT2</name>
<dbReference type="EMBL" id="MPDK01000007">
    <property type="protein sequence ID" value="PWI57925.1"/>
    <property type="molecule type" value="Genomic_DNA"/>
</dbReference>
<organism evidence="3 4">
    <name type="scientific">Sulfoacidibacillus thermotolerans</name>
    <name type="common">Acidibacillus sulfuroxidans</name>
    <dbReference type="NCBI Taxonomy" id="1765684"/>
    <lineage>
        <taxon>Bacteria</taxon>
        <taxon>Bacillati</taxon>
        <taxon>Bacillota</taxon>
        <taxon>Bacilli</taxon>
        <taxon>Bacillales</taxon>
        <taxon>Alicyclobacillaceae</taxon>
        <taxon>Sulfoacidibacillus</taxon>
    </lineage>
</organism>
<evidence type="ECO:0000313" key="4">
    <source>
        <dbReference type="Proteomes" id="UP000245380"/>
    </source>
</evidence>
<proteinExistence type="predicted"/>
<dbReference type="InterPro" id="IPR025711">
    <property type="entry name" value="PepSY"/>
</dbReference>
<keyword evidence="4" id="KW-1185">Reference proteome</keyword>
<dbReference type="Pfam" id="PF03413">
    <property type="entry name" value="PepSY"/>
    <property type="match status" value="1"/>
</dbReference>
<gene>
    <name evidence="3" type="ORF">BM613_05785</name>
</gene>
<dbReference type="RefSeq" id="WP_109430230.1">
    <property type="nucleotide sequence ID" value="NZ_MPDK01000007.1"/>
</dbReference>
<dbReference type="OrthoDB" id="2376293at2"/>
<feature type="domain" description="PepSY" evidence="2">
    <location>
        <begin position="81"/>
        <end position="139"/>
    </location>
</feature>
<dbReference type="Gene3D" id="3.10.450.40">
    <property type="match status" value="1"/>
</dbReference>
<dbReference type="AlphaFoldDB" id="A0A2U3D9H8"/>
<sequence length="154" mass="16919">MTLKFSVPRTRNIFQMTFLSTALFVLFAAPSHASEMRPSTPPGRPEPVRIESSVQVNQETVIKAAKAGREAYSQVLSPYAKISADVAKKAALERFPGTECKDVSLHAVRHNLVYLVLVENSEVRHLVIVDAGNGKPLAVRSVSVRSHMTSARHI</sequence>
<accession>A0A2U3D9H8</accession>
<feature type="chain" id="PRO_5015706031" description="PepSY domain-containing protein" evidence="1">
    <location>
        <begin position="34"/>
        <end position="154"/>
    </location>
</feature>
<protein>
    <recommendedName>
        <fullName evidence="2">PepSY domain-containing protein</fullName>
    </recommendedName>
</protein>
<evidence type="ECO:0000313" key="3">
    <source>
        <dbReference type="EMBL" id="PWI57925.1"/>
    </source>
</evidence>
<reference evidence="3 4" key="1">
    <citation type="submission" date="2016-11" db="EMBL/GenBank/DDBJ databases">
        <title>Comparative genomics of Acidibacillus ferroxidans species.</title>
        <authorList>
            <person name="Oliveira G."/>
            <person name="Nunes G."/>
            <person name="Oliveira R."/>
            <person name="Araujo F."/>
            <person name="Salim A."/>
            <person name="Scholte L."/>
            <person name="Morais D."/>
            <person name="Nancucheo I."/>
            <person name="Johnson D.B."/>
            <person name="Grail B."/>
            <person name="Bittencourt J."/>
            <person name="Valadares R."/>
        </authorList>
    </citation>
    <scope>NUCLEOTIDE SEQUENCE [LARGE SCALE GENOMIC DNA]</scope>
    <source>
        <strain evidence="3 4">Y002</strain>
    </source>
</reference>
<keyword evidence="1" id="KW-0732">Signal</keyword>
<feature type="signal peptide" evidence="1">
    <location>
        <begin position="1"/>
        <end position="33"/>
    </location>
</feature>
<dbReference type="Proteomes" id="UP000245380">
    <property type="component" value="Unassembled WGS sequence"/>
</dbReference>
<evidence type="ECO:0000259" key="2">
    <source>
        <dbReference type="Pfam" id="PF03413"/>
    </source>
</evidence>
<comment type="caution">
    <text evidence="3">The sequence shown here is derived from an EMBL/GenBank/DDBJ whole genome shotgun (WGS) entry which is preliminary data.</text>
</comment>
<evidence type="ECO:0000256" key="1">
    <source>
        <dbReference type="SAM" id="SignalP"/>
    </source>
</evidence>